<keyword evidence="6" id="KW-0442">Lipid degradation</keyword>
<evidence type="ECO:0000259" key="16">
    <source>
        <dbReference type="Pfam" id="PF00725"/>
    </source>
</evidence>
<dbReference type="InterPro" id="IPR018376">
    <property type="entry name" value="Enoyl-CoA_hyd/isom_CS"/>
</dbReference>
<comment type="pathway">
    <text evidence="2">Lipid metabolism; fatty acid beta-oxidation.</text>
</comment>
<evidence type="ECO:0000256" key="3">
    <source>
        <dbReference type="ARBA" id="ARBA00008750"/>
    </source>
</evidence>
<proteinExistence type="inferred from homology"/>
<dbReference type="PROSITE" id="PS00166">
    <property type="entry name" value="ENOYL_COA_HYDRATASE"/>
    <property type="match status" value="1"/>
</dbReference>
<evidence type="ECO:0000256" key="10">
    <source>
        <dbReference type="ARBA" id="ARBA00023140"/>
    </source>
</evidence>
<dbReference type="EMBL" id="JBHSCR010000002">
    <property type="protein sequence ID" value="MFC4347046.1"/>
    <property type="molecule type" value="Genomic_DNA"/>
</dbReference>
<keyword evidence="7" id="KW-0560">Oxidoreductase</keyword>
<feature type="domain" description="3-hydroxyacyl-CoA dehydrogenase C-terminal" evidence="16">
    <location>
        <begin position="474"/>
        <end position="566"/>
    </location>
</feature>
<comment type="subcellular location">
    <subcellularLocation>
        <location evidence="1">Peroxisome</location>
    </subcellularLocation>
</comment>
<dbReference type="InterPro" id="IPR006176">
    <property type="entry name" value="3-OHacyl-CoA_DH_NAD-bd"/>
</dbReference>
<evidence type="ECO:0000313" key="19">
    <source>
        <dbReference type="Proteomes" id="UP001595776"/>
    </source>
</evidence>
<name>A0ABV8U777_9PROT</name>
<comment type="caution">
    <text evidence="18">The sequence shown here is derived from an EMBL/GenBank/DDBJ whole genome shotgun (WGS) entry which is preliminary data.</text>
</comment>
<dbReference type="Pfam" id="PF00378">
    <property type="entry name" value="ECH_1"/>
    <property type="match status" value="1"/>
</dbReference>
<evidence type="ECO:0000256" key="6">
    <source>
        <dbReference type="ARBA" id="ARBA00022963"/>
    </source>
</evidence>
<comment type="similarity">
    <text evidence="15">Belongs to the enoyl-CoA hydratase/isomerase family.</text>
</comment>
<evidence type="ECO:0000256" key="4">
    <source>
        <dbReference type="ARBA" id="ARBA00011245"/>
    </source>
</evidence>
<keyword evidence="19" id="KW-1185">Reference proteome</keyword>
<evidence type="ECO:0000256" key="5">
    <source>
        <dbReference type="ARBA" id="ARBA00022832"/>
    </source>
</evidence>
<sequence length="699" mass="75548">MTTVSKTMHGRVAVLTVDNPPVNALSHSVRDGLSSQMTALASDDSVDAIVIACAGRTFIAGADIREFGAPPKEPHLPDVVNQIEAMEKPVVAAIHGTALGGGLEVALGCHYRVAVESAKVGLPEVHLGILPGAGGTQRLPRIAGPANAIDAILSGRHVKAREALSWGVIDEITDGDLVEAAIATAEKAVGKAPRRTGEIEIDGEAFGPEFFAGVRKSVAKQTRGYFAPERCIQCVEAAVSMPLAEGLKRERELFQECAKNPQAKALQHMFFAERQISRIPGITKETPRRDIKKVGIIGAGTMGGGIAMNFANVGIPVTILEVQQEALDRGLDVVRKNYERSAAKGKLTAEQVEGLMGQFTGTLSYDDLSDCDLIIEAVFETMEIKKKVFTELDRVAKPGAILASNTSYLDVDEIAAITKRPEDVLGLHFFSPANVMRLLEIVRAEKTADDVLATCVDLAKTIRKVGVVAGVCHGFIGNRMLSPYGREASLAVIEGAKPEEVDAALYNFGMPMGPMTMSDMAGVDIGYLNRQGMGRENYETKAYDWVDRLVEAGRKGLKVGKGIYKYAEGDRTPQPDPEVMAVIEEESAKLGIERKPIPAEDIVERCMMALINEGAKILGEGKAYRASDIDVVYVNGYGYPRYRGGPMHYADTIGLKNVYAKIMEFQEKFGPRWWQPAPLLKELAEAGKSFADYDRENAG</sequence>
<keyword evidence="10" id="KW-0576">Peroxisome</keyword>
<gene>
    <name evidence="18" type="ORF">ACFO5Q_04245</name>
</gene>
<dbReference type="Gene3D" id="3.40.50.720">
    <property type="entry name" value="NAD(P)-binding Rossmann-like Domain"/>
    <property type="match status" value="1"/>
</dbReference>
<dbReference type="PANTHER" id="PTHR23309:SF49">
    <property type="entry name" value="PEROXISOMAL BIFUNCTIONAL ENZYME"/>
    <property type="match status" value="1"/>
</dbReference>
<dbReference type="RefSeq" id="WP_068147380.1">
    <property type="nucleotide sequence ID" value="NZ_JBHSCR010000002.1"/>
</dbReference>
<evidence type="ECO:0000256" key="9">
    <source>
        <dbReference type="ARBA" id="ARBA00023098"/>
    </source>
</evidence>
<dbReference type="Gene3D" id="3.90.226.10">
    <property type="entry name" value="2-enoyl-CoA Hydratase, Chain A, domain 1"/>
    <property type="match status" value="1"/>
</dbReference>
<reference evidence="19" key="1">
    <citation type="journal article" date="2019" name="Int. J. Syst. Evol. Microbiol.">
        <title>The Global Catalogue of Microorganisms (GCM) 10K type strain sequencing project: providing services to taxonomists for standard genome sequencing and annotation.</title>
        <authorList>
            <consortium name="The Broad Institute Genomics Platform"/>
            <consortium name="The Broad Institute Genome Sequencing Center for Infectious Disease"/>
            <person name="Wu L."/>
            <person name="Ma J."/>
        </authorList>
    </citation>
    <scope>NUCLEOTIDE SEQUENCE [LARGE SCALE GENOMIC DNA]</scope>
    <source>
        <strain evidence="19">CGMCC 1.15304</strain>
    </source>
</reference>
<evidence type="ECO:0000313" key="18">
    <source>
        <dbReference type="EMBL" id="MFC4347046.1"/>
    </source>
</evidence>
<evidence type="ECO:0000256" key="13">
    <source>
        <dbReference type="ARBA" id="ARBA00023268"/>
    </source>
</evidence>
<dbReference type="SUPFAM" id="SSF51735">
    <property type="entry name" value="NAD(P)-binding Rossmann-fold domains"/>
    <property type="match status" value="1"/>
</dbReference>
<feature type="domain" description="3-hydroxyacyl-CoA dehydrogenase NAD binding" evidence="17">
    <location>
        <begin position="293"/>
        <end position="469"/>
    </location>
</feature>
<dbReference type="InterPro" id="IPR036291">
    <property type="entry name" value="NAD(P)-bd_dom_sf"/>
</dbReference>
<evidence type="ECO:0000256" key="15">
    <source>
        <dbReference type="RuleBase" id="RU003707"/>
    </source>
</evidence>
<dbReference type="InterPro" id="IPR029045">
    <property type="entry name" value="ClpP/crotonase-like_dom_sf"/>
</dbReference>
<feature type="domain" description="3-hydroxyacyl-CoA dehydrogenase C-terminal" evidence="16">
    <location>
        <begin position="602"/>
        <end position="688"/>
    </location>
</feature>
<comment type="subunit">
    <text evidence="4">Monomer.</text>
</comment>
<accession>A0ABV8U777</accession>
<dbReference type="Gene3D" id="1.10.1040.50">
    <property type="match status" value="1"/>
</dbReference>
<comment type="catalytic activity">
    <reaction evidence="14">
        <text>a (3S)-3-hydroxyacyl-CoA + NAD(+) = a 3-oxoacyl-CoA + NADH + H(+)</text>
        <dbReference type="Rhea" id="RHEA:22432"/>
        <dbReference type="ChEBI" id="CHEBI:15378"/>
        <dbReference type="ChEBI" id="CHEBI:57318"/>
        <dbReference type="ChEBI" id="CHEBI:57540"/>
        <dbReference type="ChEBI" id="CHEBI:57945"/>
        <dbReference type="ChEBI" id="CHEBI:90726"/>
        <dbReference type="EC" id="1.1.1.35"/>
    </reaction>
</comment>
<evidence type="ECO:0000256" key="7">
    <source>
        <dbReference type="ARBA" id="ARBA00023002"/>
    </source>
</evidence>
<evidence type="ECO:0000256" key="2">
    <source>
        <dbReference type="ARBA" id="ARBA00005005"/>
    </source>
</evidence>
<keyword evidence="11" id="KW-0413">Isomerase</keyword>
<dbReference type="CDD" id="cd06558">
    <property type="entry name" value="crotonase-like"/>
    <property type="match status" value="1"/>
</dbReference>
<dbReference type="Pfam" id="PF00725">
    <property type="entry name" value="3HCDH"/>
    <property type="match status" value="2"/>
</dbReference>
<dbReference type="Proteomes" id="UP001595776">
    <property type="component" value="Unassembled WGS sequence"/>
</dbReference>
<dbReference type="PANTHER" id="PTHR23309">
    <property type="entry name" value="3-HYDROXYACYL-COA DEHYROGENASE"/>
    <property type="match status" value="1"/>
</dbReference>
<dbReference type="SUPFAM" id="SSF52096">
    <property type="entry name" value="ClpP/crotonase"/>
    <property type="match status" value="1"/>
</dbReference>
<dbReference type="InterPro" id="IPR001753">
    <property type="entry name" value="Enoyl-CoA_hydra/iso"/>
</dbReference>
<keyword evidence="9" id="KW-0443">Lipid metabolism</keyword>
<dbReference type="SUPFAM" id="SSF48179">
    <property type="entry name" value="6-phosphogluconate dehydrogenase C-terminal domain-like"/>
    <property type="match status" value="2"/>
</dbReference>
<evidence type="ECO:0000256" key="14">
    <source>
        <dbReference type="ARBA" id="ARBA00049556"/>
    </source>
</evidence>
<evidence type="ECO:0000256" key="1">
    <source>
        <dbReference type="ARBA" id="ARBA00004275"/>
    </source>
</evidence>
<dbReference type="InterPro" id="IPR008927">
    <property type="entry name" value="6-PGluconate_DH-like_C_sf"/>
</dbReference>
<keyword evidence="12" id="KW-0456">Lyase</keyword>
<keyword evidence="8" id="KW-0520">NAD</keyword>
<evidence type="ECO:0000256" key="8">
    <source>
        <dbReference type="ARBA" id="ARBA00023027"/>
    </source>
</evidence>
<keyword evidence="5" id="KW-0276">Fatty acid metabolism</keyword>
<protein>
    <submittedName>
        <fullName evidence="18">3-hydroxyacyl-CoA dehydrogenase NAD-binding domain-containing protein</fullName>
    </submittedName>
</protein>
<dbReference type="InterPro" id="IPR006108">
    <property type="entry name" value="3HC_DH_C"/>
</dbReference>
<organism evidence="18 19">
    <name type="scientific">Kordiimonas lipolytica</name>
    <dbReference type="NCBI Taxonomy" id="1662421"/>
    <lineage>
        <taxon>Bacteria</taxon>
        <taxon>Pseudomonadati</taxon>
        <taxon>Pseudomonadota</taxon>
        <taxon>Alphaproteobacteria</taxon>
        <taxon>Kordiimonadales</taxon>
        <taxon>Kordiimonadaceae</taxon>
        <taxon>Kordiimonas</taxon>
    </lineage>
</organism>
<evidence type="ECO:0000259" key="17">
    <source>
        <dbReference type="Pfam" id="PF02737"/>
    </source>
</evidence>
<comment type="similarity">
    <text evidence="3">In the N-terminal section; belongs to the enoyl-CoA hydratase/isomerase family.</text>
</comment>
<keyword evidence="13" id="KW-0511">Multifunctional enzyme</keyword>
<evidence type="ECO:0000256" key="12">
    <source>
        <dbReference type="ARBA" id="ARBA00023239"/>
    </source>
</evidence>
<evidence type="ECO:0000256" key="11">
    <source>
        <dbReference type="ARBA" id="ARBA00023235"/>
    </source>
</evidence>
<dbReference type="Pfam" id="PF02737">
    <property type="entry name" value="3HCDH_N"/>
    <property type="match status" value="1"/>
</dbReference>